<reference evidence="1 2" key="1">
    <citation type="journal article" date="2022" name="DNA Res.">
        <title>Chromosomal-level genome assembly of the orchid tree Bauhinia variegata (Leguminosae; Cercidoideae) supports the allotetraploid origin hypothesis of Bauhinia.</title>
        <authorList>
            <person name="Zhong Y."/>
            <person name="Chen Y."/>
            <person name="Zheng D."/>
            <person name="Pang J."/>
            <person name="Liu Y."/>
            <person name="Luo S."/>
            <person name="Meng S."/>
            <person name="Qian L."/>
            <person name="Wei D."/>
            <person name="Dai S."/>
            <person name="Zhou R."/>
        </authorList>
    </citation>
    <scope>NUCLEOTIDE SEQUENCE [LARGE SCALE GENOMIC DNA]</scope>
    <source>
        <strain evidence="1">BV-YZ2020</strain>
    </source>
</reference>
<accession>A0ACB9PFH9</accession>
<dbReference type="EMBL" id="CM039429">
    <property type="protein sequence ID" value="KAI4346689.1"/>
    <property type="molecule type" value="Genomic_DNA"/>
</dbReference>
<dbReference type="Proteomes" id="UP000828941">
    <property type="component" value="Chromosome 4"/>
</dbReference>
<protein>
    <submittedName>
        <fullName evidence="1">Uncharacterized protein</fullName>
    </submittedName>
</protein>
<keyword evidence="2" id="KW-1185">Reference proteome</keyword>
<organism evidence="1 2">
    <name type="scientific">Bauhinia variegata</name>
    <name type="common">Purple orchid tree</name>
    <name type="synonym">Phanera variegata</name>
    <dbReference type="NCBI Taxonomy" id="167791"/>
    <lineage>
        <taxon>Eukaryota</taxon>
        <taxon>Viridiplantae</taxon>
        <taxon>Streptophyta</taxon>
        <taxon>Embryophyta</taxon>
        <taxon>Tracheophyta</taxon>
        <taxon>Spermatophyta</taxon>
        <taxon>Magnoliopsida</taxon>
        <taxon>eudicotyledons</taxon>
        <taxon>Gunneridae</taxon>
        <taxon>Pentapetalae</taxon>
        <taxon>rosids</taxon>
        <taxon>fabids</taxon>
        <taxon>Fabales</taxon>
        <taxon>Fabaceae</taxon>
        <taxon>Cercidoideae</taxon>
        <taxon>Cercideae</taxon>
        <taxon>Bauhiniinae</taxon>
        <taxon>Bauhinia</taxon>
    </lineage>
</organism>
<sequence>MSAKVMKRMKEENPELQKHIGCTHGFFQLFDRHRFLTGQRNSSHSLNSFTPVGKNNDTREQNGTTQKASVKNQKVSREKQQFSTESSRTSMSSSSRSSSMSSHEFSRIVQIEPPSITQTRFPETPISASAAAMKQFDKRSQHSLYLRDIVKDSMHRENKGLSVKTVARKEKGHRTLKYIDSPRPFQSPKSVSNGVMAANESLHALSRSQKTSWDSPRLSYDGRDAQDTFKSIMKHKELPRLSLDSKERSIRGLNEGTKSRNLLKGQQRGHGSSCTSLESLDHLQEPETSRRSSSVIAKLMGLEAFPDQAQTCEKNESSAARSTVNDECKQRQSSRTPRTCKEEYTVESRMADSNMNVTPYSRFSLEPSPWKRSNAIQSSDFPASKGMESSPRDSKSNTVYGEIEKRLAELEFRKSGKDLRALKQILEAMQRYKDSLNLTGDQASNSSSGTRNDSSLSESSTVESPRNIQKKGPISVTVETSNSSLGDKLPIVVMKPAKGTRKTNNPISPAGRLVDKQTAKCITPSTKHLKDPIIQPNCSAANKSNNLRTSKMIQSSKVSQNINGENATSSSNRSGTKSPRSQLEKFGVERRSRPTSPSSDSNINIRQNNRQSIESSFPSTTSRLKFSTSQEGIERLSKTNGHQKSFKKNVPAISPDFDSQKIIDKEVIHINESDKNTSRLHVLNQNNGTKEMSKYIPMVETTAVIAEHPSPVSVLDTAFYREDPPSPVKKRIDSPQDSDEALSVEEKENSVDLSHLSNTTNAQFCRAANDRDSKTKHLIQMLSHIECTLEEPINLNEPHWNIKDPDHKYISEILLASGLLSGPISSQTIHSLGHPINPRLFPALEQIKTTKGVSNIGGSNKKIVKTSNPEQTRRKLIFDVVNDILVQKLALETSSQWFQPNKLTGRKPWGEQLLNELCSEIDQLQCNKSNSSLADEDENLRSLLQGDPMLHQTIWTNCYSEISDIVLDVERMIFKDLITDIVRDEAANHLGRLCRKLLFPK</sequence>
<proteinExistence type="predicted"/>
<evidence type="ECO:0000313" key="1">
    <source>
        <dbReference type="EMBL" id="KAI4346689.1"/>
    </source>
</evidence>
<name>A0ACB9PFH9_BAUVA</name>
<gene>
    <name evidence="1" type="ORF">L6164_007562</name>
</gene>
<comment type="caution">
    <text evidence="1">The sequence shown here is derived from an EMBL/GenBank/DDBJ whole genome shotgun (WGS) entry which is preliminary data.</text>
</comment>
<evidence type="ECO:0000313" key="2">
    <source>
        <dbReference type="Proteomes" id="UP000828941"/>
    </source>
</evidence>